<dbReference type="InterPro" id="IPR016166">
    <property type="entry name" value="FAD-bd_PCMH"/>
</dbReference>
<feature type="compositionally biased region" description="Polar residues" evidence="8">
    <location>
        <begin position="1030"/>
        <end position="1044"/>
    </location>
</feature>
<comment type="caution">
    <text evidence="10">The sequence shown here is derived from an EMBL/GenBank/DDBJ whole genome shotgun (WGS) entry which is preliminary data.</text>
</comment>
<keyword evidence="4" id="KW-0274">FAD</keyword>
<dbReference type="Pfam" id="PF02913">
    <property type="entry name" value="FAD-oxidase_C"/>
    <property type="match status" value="1"/>
</dbReference>
<dbReference type="EMBL" id="BAAAQA010000004">
    <property type="protein sequence ID" value="GAA2111753.1"/>
    <property type="molecule type" value="Genomic_DNA"/>
</dbReference>
<dbReference type="PANTHER" id="PTHR11748:SF119">
    <property type="entry name" value="D-2-HYDROXYGLUTARATE DEHYDROGENASE"/>
    <property type="match status" value="1"/>
</dbReference>
<keyword evidence="3" id="KW-0479">Metal-binding</keyword>
<dbReference type="RefSeq" id="WP_344223676.1">
    <property type="nucleotide sequence ID" value="NZ_BAAAQA010000004.1"/>
</dbReference>
<dbReference type="InterPro" id="IPR036318">
    <property type="entry name" value="FAD-bd_PCMH-like_sf"/>
</dbReference>
<evidence type="ECO:0000256" key="3">
    <source>
        <dbReference type="ARBA" id="ARBA00022723"/>
    </source>
</evidence>
<name>A0ABN2XH35_9MICC</name>
<dbReference type="Pfam" id="PF01565">
    <property type="entry name" value="FAD_binding_4"/>
    <property type="match status" value="1"/>
</dbReference>
<dbReference type="PROSITE" id="PS51387">
    <property type="entry name" value="FAD_PCMH"/>
    <property type="match status" value="1"/>
</dbReference>
<dbReference type="InterPro" id="IPR017896">
    <property type="entry name" value="4Fe4S_Fe-S-bd"/>
</dbReference>
<feature type="compositionally biased region" description="Low complexity" evidence="8">
    <location>
        <begin position="753"/>
        <end position="783"/>
    </location>
</feature>
<feature type="compositionally biased region" description="Basic and acidic residues" evidence="8">
    <location>
        <begin position="723"/>
        <end position="740"/>
    </location>
</feature>
<feature type="region of interest" description="Disordered" evidence="8">
    <location>
        <begin position="723"/>
        <end position="784"/>
    </location>
</feature>
<evidence type="ECO:0000256" key="1">
    <source>
        <dbReference type="ARBA" id="ARBA00001974"/>
    </source>
</evidence>
<evidence type="ECO:0000256" key="8">
    <source>
        <dbReference type="SAM" id="MobiDB-lite"/>
    </source>
</evidence>
<dbReference type="Pfam" id="PF02754">
    <property type="entry name" value="CCG"/>
    <property type="match status" value="1"/>
</dbReference>
<dbReference type="InterPro" id="IPR004113">
    <property type="entry name" value="FAD-bd_oxidored_4_C"/>
</dbReference>
<reference evidence="10 11" key="1">
    <citation type="journal article" date="2019" name="Int. J. Syst. Evol. Microbiol.">
        <title>The Global Catalogue of Microorganisms (GCM) 10K type strain sequencing project: providing services to taxonomists for standard genome sequencing and annotation.</title>
        <authorList>
            <consortium name="The Broad Institute Genomics Platform"/>
            <consortium name="The Broad Institute Genome Sequencing Center for Infectious Disease"/>
            <person name="Wu L."/>
            <person name="Ma J."/>
        </authorList>
    </citation>
    <scope>NUCLEOTIDE SEQUENCE [LARGE SCALE GENOMIC DNA]</scope>
    <source>
        <strain evidence="10 11">JCM 15914</strain>
    </source>
</reference>
<dbReference type="Proteomes" id="UP001500166">
    <property type="component" value="Unassembled WGS sequence"/>
</dbReference>
<dbReference type="InterPro" id="IPR004017">
    <property type="entry name" value="Cys_rich_dom"/>
</dbReference>
<gene>
    <name evidence="10" type="ORF">GCM10009824_07340</name>
</gene>
<evidence type="ECO:0000256" key="5">
    <source>
        <dbReference type="ARBA" id="ARBA00023002"/>
    </source>
</evidence>
<protein>
    <submittedName>
        <fullName evidence="10">FAD-binding and (Fe-S)-binding domain-containing protein</fullName>
    </submittedName>
</protein>
<evidence type="ECO:0000256" key="6">
    <source>
        <dbReference type="ARBA" id="ARBA00023004"/>
    </source>
</evidence>
<feature type="domain" description="FAD-binding PCMH-type" evidence="9">
    <location>
        <begin position="36"/>
        <end position="268"/>
    </location>
</feature>
<dbReference type="InterPro" id="IPR006094">
    <property type="entry name" value="Oxid_FAD_bind_N"/>
</dbReference>
<dbReference type="Gene3D" id="3.30.70.2190">
    <property type="match status" value="1"/>
</dbReference>
<dbReference type="SUPFAM" id="SSF56176">
    <property type="entry name" value="FAD-binding/transporter-associated domain-like"/>
    <property type="match status" value="1"/>
</dbReference>
<dbReference type="PANTHER" id="PTHR11748">
    <property type="entry name" value="D-LACTATE DEHYDROGENASE"/>
    <property type="match status" value="1"/>
</dbReference>
<evidence type="ECO:0000313" key="10">
    <source>
        <dbReference type="EMBL" id="GAA2111753.1"/>
    </source>
</evidence>
<keyword evidence="2" id="KW-0285">Flavoprotein</keyword>
<accession>A0ABN2XH35</accession>
<keyword evidence="5" id="KW-0560">Oxidoreductase</keyword>
<evidence type="ECO:0000256" key="4">
    <source>
        <dbReference type="ARBA" id="ARBA00022827"/>
    </source>
</evidence>
<dbReference type="Gene3D" id="3.30.465.10">
    <property type="match status" value="1"/>
</dbReference>
<keyword evidence="6" id="KW-0408">Iron</keyword>
<feature type="region of interest" description="Disordered" evidence="8">
    <location>
        <begin position="1018"/>
        <end position="1044"/>
    </location>
</feature>
<dbReference type="InterPro" id="IPR017900">
    <property type="entry name" value="4Fe4S_Fe_S_CS"/>
</dbReference>
<evidence type="ECO:0000313" key="11">
    <source>
        <dbReference type="Proteomes" id="UP001500166"/>
    </source>
</evidence>
<comment type="cofactor">
    <cofactor evidence="1">
        <name>FAD</name>
        <dbReference type="ChEBI" id="CHEBI:57692"/>
    </cofactor>
</comment>
<dbReference type="InterPro" id="IPR016164">
    <property type="entry name" value="FAD-linked_Oxase-like_C"/>
</dbReference>
<dbReference type="PROSITE" id="PS00198">
    <property type="entry name" value="4FE4S_FER_1"/>
    <property type="match status" value="1"/>
</dbReference>
<dbReference type="InterPro" id="IPR016169">
    <property type="entry name" value="FAD-bd_PCMH_sub2"/>
</dbReference>
<keyword evidence="7" id="KW-0411">Iron-sulfur</keyword>
<keyword evidence="11" id="KW-1185">Reference proteome</keyword>
<sequence>MTPAAIPVVTRLREVGIEVDPSERRTSEYAYDASNYRVRPLAVVFPRAVDDVVATVRACAATRTPVVSRGGGTSMAGNAVGRGVVVDFSRHMDRILEVDREAGTVAVEPGVVLANLTREVEAATGGKLTFAPDPSSKNRATVGGAIGNDACGNHSVRYGRTSDHTIEIDVVTSDGARLTATASELRATDPTDRASVMRAEELSRELRELAREHLAAFRLELGQIPRQVSGYHLQNLLPEKGFNVARALVGSEGTCALIVGARMRLVPKPASALLVCLGYDTVVDAARDVTTILEFSPAAVEGTDKAIVETMRWRRGPDSVTGLPEGNAWLFVDLDGDTEDAVNAQADELLERLSENGRLVEGIAVPDPEERANLWRVREDGAGLSSRLSTGGESWPGWEDSAVAPEKLADYLAELRELMGDYDLDGVMYGHFGAGCMHIRITFDLRTEAGREVYRKFTRDAAHLVVRHGGSLSGEHGDGRARSALLPIMYSPEVLEAFAAFRRAWDPTGLLNPGSIVDPEPIDAHLALQGVPDREWHTSFDLQPAGAAETARESGHAAQPDPWVHAVQGCIGVGRCRADSGGVMCPSFRATHDEKDSTRGRARVLQDMVRGAATVSEGWKSDDVRETLDLCLSCKACATDCPAGVDMATYKSEFFDHYYAGRIRPRSHYSLGWLPRWLKIAGRIAPLVNAVLTTPLGKAAAWLGGLTTRRALPKFARAGQWRTEVDDAARTGRSRRETNDAARTLPRDGSGGLSDSTSDGSTSGPTSPSSATSSSSSTGGDPSRGAVLFVDTFTRGFRPEVAGAAARVLAGAGENVECAADVCCGLTWISTGQLGTAKKMLNRAASVLDDGTDHPIVVIEPSCAAALRKDLPELVHTEQAQRVSRRVTSFAAHITSLAGQDRLAEPARPLPQRAVVQTHCHEYSVFGPATQRRALAAAGVAEVNEANGCCGVAGNFGFEAEHYEVSMKVAETSLAPALRAAAPDTAVLTDGFSCAMQVNQLDPSARGTHIAEILDPGSFSRAAADGEPRYTSSGATESQPPGSP</sequence>
<evidence type="ECO:0000256" key="7">
    <source>
        <dbReference type="ARBA" id="ARBA00023014"/>
    </source>
</evidence>
<evidence type="ECO:0000259" key="9">
    <source>
        <dbReference type="PROSITE" id="PS51387"/>
    </source>
</evidence>
<dbReference type="Pfam" id="PF13183">
    <property type="entry name" value="Fer4_8"/>
    <property type="match status" value="1"/>
</dbReference>
<dbReference type="SUPFAM" id="SSF55103">
    <property type="entry name" value="FAD-linked oxidases, C-terminal domain"/>
    <property type="match status" value="1"/>
</dbReference>
<organism evidence="10 11">
    <name type="scientific">Kocuria atrinae</name>
    <dbReference type="NCBI Taxonomy" id="592377"/>
    <lineage>
        <taxon>Bacteria</taxon>
        <taxon>Bacillati</taxon>
        <taxon>Actinomycetota</taxon>
        <taxon>Actinomycetes</taxon>
        <taxon>Micrococcales</taxon>
        <taxon>Micrococcaceae</taxon>
        <taxon>Kocuria</taxon>
    </lineage>
</organism>
<proteinExistence type="predicted"/>
<dbReference type="Gene3D" id="3.30.70.2740">
    <property type="match status" value="1"/>
</dbReference>
<dbReference type="SUPFAM" id="SSF46548">
    <property type="entry name" value="alpha-helical ferredoxin"/>
    <property type="match status" value="1"/>
</dbReference>
<evidence type="ECO:0000256" key="2">
    <source>
        <dbReference type="ARBA" id="ARBA00022630"/>
    </source>
</evidence>